<dbReference type="Proteomes" id="UP001428341">
    <property type="component" value="Unassembled WGS sequence"/>
</dbReference>
<dbReference type="EMBL" id="JBCGBO010000024">
    <property type="protein sequence ID" value="KAK9183327.1"/>
    <property type="molecule type" value="Genomic_DNA"/>
</dbReference>
<reference evidence="1 2" key="1">
    <citation type="submission" date="2024-05" db="EMBL/GenBank/DDBJ databases">
        <title>Haplotype-resolved chromosome-level genome assembly of Huyou (Citrus changshanensis).</title>
        <authorList>
            <person name="Miao C."/>
            <person name="Chen W."/>
            <person name="Wu Y."/>
            <person name="Wang L."/>
            <person name="Zhao S."/>
            <person name="Grierson D."/>
            <person name="Xu C."/>
            <person name="Chen K."/>
        </authorList>
    </citation>
    <scope>NUCLEOTIDE SEQUENCE [LARGE SCALE GENOMIC DNA]</scope>
    <source>
        <strain evidence="1">01-14</strain>
        <tissue evidence="1">Leaf</tissue>
    </source>
</reference>
<proteinExistence type="predicted"/>
<accession>A0AAP0LT38</accession>
<organism evidence="1 2">
    <name type="scientific">Citrus x changshan-huyou</name>
    <dbReference type="NCBI Taxonomy" id="2935761"/>
    <lineage>
        <taxon>Eukaryota</taxon>
        <taxon>Viridiplantae</taxon>
        <taxon>Streptophyta</taxon>
        <taxon>Embryophyta</taxon>
        <taxon>Tracheophyta</taxon>
        <taxon>Spermatophyta</taxon>
        <taxon>Magnoliopsida</taxon>
        <taxon>eudicotyledons</taxon>
        <taxon>Gunneridae</taxon>
        <taxon>Pentapetalae</taxon>
        <taxon>rosids</taxon>
        <taxon>malvids</taxon>
        <taxon>Sapindales</taxon>
        <taxon>Rutaceae</taxon>
        <taxon>Aurantioideae</taxon>
        <taxon>Citrus</taxon>
    </lineage>
</organism>
<protein>
    <submittedName>
        <fullName evidence="1">Uncharacterized protein</fullName>
    </submittedName>
</protein>
<keyword evidence="2" id="KW-1185">Reference proteome</keyword>
<name>A0AAP0LT38_9ROSI</name>
<dbReference type="PANTHER" id="PTHR31170:SF17">
    <property type="match status" value="1"/>
</dbReference>
<dbReference type="Pfam" id="PF03140">
    <property type="entry name" value="DUF247"/>
    <property type="match status" value="1"/>
</dbReference>
<gene>
    <name evidence="1" type="ORF">WN944_026478</name>
</gene>
<dbReference type="InterPro" id="IPR004158">
    <property type="entry name" value="DUF247_pln"/>
</dbReference>
<dbReference type="AlphaFoldDB" id="A0AAP0LT38"/>
<evidence type="ECO:0000313" key="1">
    <source>
        <dbReference type="EMBL" id="KAK9183327.1"/>
    </source>
</evidence>
<dbReference type="PANTHER" id="PTHR31170">
    <property type="entry name" value="BNAC04G53230D PROTEIN"/>
    <property type="match status" value="1"/>
</dbReference>
<comment type="caution">
    <text evidence="1">The sequence shown here is derived from an EMBL/GenBank/DDBJ whole genome shotgun (WGS) entry which is preliminary data.</text>
</comment>
<evidence type="ECO:0000313" key="2">
    <source>
        <dbReference type="Proteomes" id="UP001428341"/>
    </source>
</evidence>
<sequence length="95" mass="11616">MEKHKVLYLETLLQRSGQRPSNLRRYCVNMGELQERAACCYAEPIKIARHEFVEMLLLDACFIVEQFRMSKIDLRDDYYNVFRMLEYWWVKQTRS</sequence>